<keyword evidence="1" id="KW-0677">Repeat</keyword>
<evidence type="ECO:0000256" key="2">
    <source>
        <dbReference type="SAM" id="MobiDB-lite"/>
    </source>
</evidence>
<reference evidence="3 4" key="1">
    <citation type="journal article" date="2023" name="Commun. Biol.">
        <title>Genome analysis of Parmales, the sister group of diatoms, reveals the evolutionary specialization of diatoms from phago-mixotrophs to photoautotrophs.</title>
        <authorList>
            <person name="Ban H."/>
            <person name="Sato S."/>
            <person name="Yoshikawa S."/>
            <person name="Yamada K."/>
            <person name="Nakamura Y."/>
            <person name="Ichinomiya M."/>
            <person name="Sato N."/>
            <person name="Blanc-Mathieu R."/>
            <person name="Endo H."/>
            <person name="Kuwata A."/>
            <person name="Ogata H."/>
        </authorList>
    </citation>
    <scope>NUCLEOTIDE SEQUENCE [LARGE SCALE GENOMIC DNA]</scope>
</reference>
<accession>A0ABQ6MVB1</accession>
<keyword evidence="4" id="KW-1185">Reference proteome</keyword>
<dbReference type="InterPro" id="IPR003409">
    <property type="entry name" value="MORN"/>
</dbReference>
<name>A0ABQ6MVB1_9STRA</name>
<evidence type="ECO:0000313" key="3">
    <source>
        <dbReference type="EMBL" id="GMI34169.1"/>
    </source>
</evidence>
<dbReference type="Pfam" id="PF02493">
    <property type="entry name" value="MORN"/>
    <property type="match status" value="13"/>
</dbReference>
<dbReference type="PANTHER" id="PTHR23084:SF263">
    <property type="entry name" value="MORN REPEAT-CONTAINING PROTEIN 1"/>
    <property type="match status" value="1"/>
</dbReference>
<dbReference type="SMART" id="SM00698">
    <property type="entry name" value="MORN"/>
    <property type="match status" value="12"/>
</dbReference>
<sequence>YTGEWFRGKSAGSAKVEFTSGDRYNGQMTMGKFHGNGRFDFAGNRGWYEGEYRHGKQHGRGSRMFMNESRFEGDFKYGTMDGEGMMEWLNGDQYVGEWSKGFANGRGVYIYAHGDRYEGDFNKGVFHGRGRLTYADGGYYDGEFANHTRPQDYNHGVVYPKPDGKRHGQGIRVWVSGNRYEGSWEDGEMSGRGVYENALTGGKYDGEFKHNKKSGHGIETWGNKLGIRFQDPMGWWHDGTGFCRYEGQYKNGFFHGEGQFIAVDNRSYHGTWKEGKREGQGTATLIPEDHLGDAFRMNVGGMGALYRPFSYKGQWVNNKKHGVGTLIYLNGLEIEGDFEYGHPHGNCILKYPKRSTDKHRMCKQGRYVRGKVEEWFDYTPEEESVASEVANFLLKTMQTKKEDEELEELGLWGDNKLPDFPSDEGSMQGSIAASSITAG</sequence>
<feature type="non-terminal residue" evidence="3">
    <location>
        <position position="1"/>
    </location>
</feature>
<dbReference type="PANTHER" id="PTHR23084">
    <property type="entry name" value="PHOSPHATIDYLINOSITOL-4-PHOSPHATE 5-KINASE RELATED"/>
    <property type="match status" value="1"/>
</dbReference>
<gene>
    <name evidence="3" type="ORF">TeGR_g2797</name>
</gene>
<comment type="caution">
    <text evidence="3">The sequence shown here is derived from an EMBL/GenBank/DDBJ whole genome shotgun (WGS) entry which is preliminary data.</text>
</comment>
<dbReference type="Gene3D" id="2.20.110.10">
    <property type="entry name" value="Histone H3 K4-specific methyltransferase SET7/9 N-terminal domain"/>
    <property type="match status" value="5"/>
</dbReference>
<organism evidence="3 4">
    <name type="scientific">Tetraparma gracilis</name>
    <dbReference type="NCBI Taxonomy" id="2962635"/>
    <lineage>
        <taxon>Eukaryota</taxon>
        <taxon>Sar</taxon>
        <taxon>Stramenopiles</taxon>
        <taxon>Ochrophyta</taxon>
        <taxon>Bolidophyceae</taxon>
        <taxon>Parmales</taxon>
        <taxon>Triparmaceae</taxon>
        <taxon>Tetraparma</taxon>
    </lineage>
</organism>
<evidence type="ECO:0000313" key="4">
    <source>
        <dbReference type="Proteomes" id="UP001165060"/>
    </source>
</evidence>
<evidence type="ECO:0000256" key="1">
    <source>
        <dbReference type="ARBA" id="ARBA00022737"/>
    </source>
</evidence>
<proteinExistence type="predicted"/>
<dbReference type="Proteomes" id="UP001165060">
    <property type="component" value="Unassembled WGS sequence"/>
</dbReference>
<dbReference type="SUPFAM" id="SSF82185">
    <property type="entry name" value="Histone H3 K4-specific methyltransferase SET7/9 N-terminal domain"/>
    <property type="match status" value="4"/>
</dbReference>
<dbReference type="EMBL" id="BRYB01003289">
    <property type="protein sequence ID" value="GMI34169.1"/>
    <property type="molecule type" value="Genomic_DNA"/>
</dbReference>
<feature type="region of interest" description="Disordered" evidence="2">
    <location>
        <begin position="412"/>
        <end position="439"/>
    </location>
</feature>
<feature type="compositionally biased region" description="Polar residues" evidence="2">
    <location>
        <begin position="425"/>
        <end position="439"/>
    </location>
</feature>
<protein>
    <submittedName>
        <fullName evidence="3">Uncharacterized protein</fullName>
    </submittedName>
</protein>